<feature type="compositionally biased region" description="Low complexity" evidence="1">
    <location>
        <begin position="20"/>
        <end position="34"/>
    </location>
</feature>
<proteinExistence type="predicted"/>
<sequence>MSKFGDAAVRRRGMAVGQITTDGTTTGRSGSKVTGKGGGAGAGGTDVGMMAVASGVGVSGVMTCRNGGDSNRSEICWVGTPAGGLALAVARGGSEIGGVAAGLGCGGGILLEPPAVGGCVPEEWKECQRSVAKV</sequence>
<evidence type="ECO:0000256" key="1">
    <source>
        <dbReference type="SAM" id="MobiDB-lite"/>
    </source>
</evidence>
<feature type="region of interest" description="Disordered" evidence="1">
    <location>
        <begin position="20"/>
        <end position="42"/>
    </location>
</feature>
<dbReference type="Proteomes" id="UP001418222">
    <property type="component" value="Unassembled WGS sequence"/>
</dbReference>
<name>A0AAP0GCN6_9ASPA</name>
<accession>A0AAP0GCN6</accession>
<protein>
    <submittedName>
        <fullName evidence="2">Uncharacterized protein</fullName>
    </submittedName>
</protein>
<gene>
    <name evidence="2" type="ORF">KSP39_PZI004216</name>
</gene>
<evidence type="ECO:0000313" key="2">
    <source>
        <dbReference type="EMBL" id="KAK8951582.1"/>
    </source>
</evidence>
<reference evidence="2 3" key="1">
    <citation type="journal article" date="2022" name="Nat. Plants">
        <title>Genomes of leafy and leafless Platanthera orchids illuminate the evolution of mycoheterotrophy.</title>
        <authorList>
            <person name="Li M.H."/>
            <person name="Liu K.W."/>
            <person name="Li Z."/>
            <person name="Lu H.C."/>
            <person name="Ye Q.L."/>
            <person name="Zhang D."/>
            <person name="Wang J.Y."/>
            <person name="Li Y.F."/>
            <person name="Zhong Z.M."/>
            <person name="Liu X."/>
            <person name="Yu X."/>
            <person name="Liu D.K."/>
            <person name="Tu X.D."/>
            <person name="Liu B."/>
            <person name="Hao Y."/>
            <person name="Liao X.Y."/>
            <person name="Jiang Y.T."/>
            <person name="Sun W.H."/>
            <person name="Chen J."/>
            <person name="Chen Y.Q."/>
            <person name="Ai Y."/>
            <person name="Zhai J.W."/>
            <person name="Wu S.S."/>
            <person name="Zhou Z."/>
            <person name="Hsiao Y.Y."/>
            <person name="Wu W.L."/>
            <person name="Chen Y.Y."/>
            <person name="Lin Y.F."/>
            <person name="Hsu J.L."/>
            <person name="Li C.Y."/>
            <person name="Wang Z.W."/>
            <person name="Zhao X."/>
            <person name="Zhong W.Y."/>
            <person name="Ma X.K."/>
            <person name="Ma L."/>
            <person name="Huang J."/>
            <person name="Chen G.Z."/>
            <person name="Huang M.Z."/>
            <person name="Huang L."/>
            <person name="Peng D.H."/>
            <person name="Luo Y.B."/>
            <person name="Zou S.Q."/>
            <person name="Chen S.P."/>
            <person name="Lan S."/>
            <person name="Tsai W.C."/>
            <person name="Van de Peer Y."/>
            <person name="Liu Z.J."/>
        </authorList>
    </citation>
    <scope>NUCLEOTIDE SEQUENCE [LARGE SCALE GENOMIC DNA]</scope>
    <source>
        <strain evidence="2">Lor287</strain>
    </source>
</reference>
<comment type="caution">
    <text evidence="2">The sequence shown here is derived from an EMBL/GenBank/DDBJ whole genome shotgun (WGS) entry which is preliminary data.</text>
</comment>
<dbReference type="EMBL" id="JBBWWQ010000003">
    <property type="protein sequence ID" value="KAK8951582.1"/>
    <property type="molecule type" value="Genomic_DNA"/>
</dbReference>
<dbReference type="AlphaFoldDB" id="A0AAP0GCN6"/>
<keyword evidence="3" id="KW-1185">Reference proteome</keyword>
<organism evidence="2 3">
    <name type="scientific">Platanthera zijinensis</name>
    <dbReference type="NCBI Taxonomy" id="2320716"/>
    <lineage>
        <taxon>Eukaryota</taxon>
        <taxon>Viridiplantae</taxon>
        <taxon>Streptophyta</taxon>
        <taxon>Embryophyta</taxon>
        <taxon>Tracheophyta</taxon>
        <taxon>Spermatophyta</taxon>
        <taxon>Magnoliopsida</taxon>
        <taxon>Liliopsida</taxon>
        <taxon>Asparagales</taxon>
        <taxon>Orchidaceae</taxon>
        <taxon>Orchidoideae</taxon>
        <taxon>Orchideae</taxon>
        <taxon>Orchidinae</taxon>
        <taxon>Platanthera</taxon>
    </lineage>
</organism>
<evidence type="ECO:0000313" key="3">
    <source>
        <dbReference type="Proteomes" id="UP001418222"/>
    </source>
</evidence>